<proteinExistence type="predicted"/>
<dbReference type="GeneID" id="108631025"/>
<dbReference type="KEGG" id="ccal:108631025"/>
<evidence type="ECO:0000313" key="3">
    <source>
        <dbReference type="RefSeq" id="XP_026674368.1"/>
    </source>
</evidence>
<keyword evidence="1" id="KW-0472">Membrane</keyword>
<feature type="transmembrane region" description="Helical" evidence="1">
    <location>
        <begin position="12"/>
        <end position="31"/>
    </location>
</feature>
<accession>A0AAJ7SA92</accession>
<keyword evidence="1" id="KW-0812">Transmembrane</keyword>
<evidence type="ECO:0000256" key="1">
    <source>
        <dbReference type="SAM" id="Phobius"/>
    </source>
</evidence>
<name>A0AAJ7SA92_9HYME</name>
<dbReference type="Gene3D" id="3.30.40.10">
    <property type="entry name" value="Zinc/RING finger domain, C3HC4 (zinc finger)"/>
    <property type="match status" value="1"/>
</dbReference>
<sequence>MIIDKMLVSPSMSCGLVVAGVASGICFLIYMNIKGKSGESRQGDKEIPVDDNRCSCCLRPFFLSHGVRCKDCGAKSCRKGCSRWDPSDNAWQCLFCRQQRFSLPHTYWLAKTESEVLGGPIDEKELHRYINTGKARVYVGGVENATTSSSGQGLAAEKEETNSMEAVRDFVERIVDGLIGNANDASIDRSYDQPAYDTVMGKHVALLVEALTRLVMVLHDSLKNKPGTDAPTMAHTTLREVVERVVEEAKKLPSFAGSGGTGKVHEPRNIAEHNYEDILATAILNKVIEKFQKEQVDGNSNVLPGKPASATKYPLSTLTNF</sequence>
<gene>
    <name evidence="3" type="primary">LOC108631025</name>
</gene>
<keyword evidence="2" id="KW-1185">Reference proteome</keyword>
<dbReference type="SUPFAM" id="SSF57903">
    <property type="entry name" value="FYVE/PHD zinc finger"/>
    <property type="match status" value="1"/>
</dbReference>
<protein>
    <submittedName>
        <fullName evidence="3">Uncharacterized protein LOC108631025</fullName>
    </submittedName>
</protein>
<evidence type="ECO:0000313" key="2">
    <source>
        <dbReference type="Proteomes" id="UP000694925"/>
    </source>
</evidence>
<dbReference type="InterPro" id="IPR011011">
    <property type="entry name" value="Znf_FYVE_PHD"/>
</dbReference>
<organism evidence="2 3">
    <name type="scientific">Ceratina calcarata</name>
    <dbReference type="NCBI Taxonomy" id="156304"/>
    <lineage>
        <taxon>Eukaryota</taxon>
        <taxon>Metazoa</taxon>
        <taxon>Ecdysozoa</taxon>
        <taxon>Arthropoda</taxon>
        <taxon>Hexapoda</taxon>
        <taxon>Insecta</taxon>
        <taxon>Pterygota</taxon>
        <taxon>Neoptera</taxon>
        <taxon>Endopterygota</taxon>
        <taxon>Hymenoptera</taxon>
        <taxon>Apocrita</taxon>
        <taxon>Aculeata</taxon>
        <taxon>Apoidea</taxon>
        <taxon>Anthophila</taxon>
        <taxon>Apidae</taxon>
        <taxon>Ceratina</taxon>
        <taxon>Zadontomerus</taxon>
    </lineage>
</organism>
<keyword evidence="1" id="KW-1133">Transmembrane helix</keyword>
<dbReference type="Proteomes" id="UP000694925">
    <property type="component" value="Unplaced"/>
</dbReference>
<reference evidence="3" key="1">
    <citation type="submission" date="2025-08" db="UniProtKB">
        <authorList>
            <consortium name="RefSeq"/>
        </authorList>
    </citation>
    <scope>IDENTIFICATION</scope>
    <source>
        <tissue evidence="3">Whole body</tissue>
    </source>
</reference>
<dbReference type="AlphaFoldDB" id="A0AAJ7SA92"/>
<dbReference type="InterPro" id="IPR013083">
    <property type="entry name" value="Znf_RING/FYVE/PHD"/>
</dbReference>
<dbReference type="RefSeq" id="XP_026674368.1">
    <property type="nucleotide sequence ID" value="XM_026818567.1"/>
</dbReference>